<dbReference type="HOGENOM" id="CLU_952750_0_0_5"/>
<dbReference type="Proteomes" id="UP000002531">
    <property type="component" value="Chromosome"/>
</dbReference>
<evidence type="ECO:0000256" key="1">
    <source>
        <dbReference type="SAM" id="MobiDB-lite"/>
    </source>
</evidence>
<feature type="region of interest" description="Disordered" evidence="1">
    <location>
        <begin position="84"/>
        <end position="226"/>
    </location>
</feature>
<dbReference type="eggNOG" id="ENOG503322S">
    <property type="taxonomic scope" value="Bacteria"/>
</dbReference>
<dbReference type="OrthoDB" id="8456817at2"/>
<keyword evidence="4" id="KW-1185">Reference proteome</keyword>
<dbReference type="EMBL" id="CP000115">
    <property type="protein sequence ID" value="ABA05482.1"/>
    <property type="molecule type" value="Genomic_DNA"/>
</dbReference>
<sequence>MSVLSIAGFGVFVTGLVTVAFGIPIKEFSFGDTMIVSGAVVSCTGLIMVSLSVVVRELQKVADHLNSGDRFGSGAVANHSGVHAGDVRVPIPPGRPVADSPPPLADGDRIAPDPRSDLRSAPSVLSQRRQGQAPERDHVPADRDRATVASVPDAEFPASSDQPSQPKPRRNLLFASTVREREQGRAERFGLSAPAVHAPDPETPKPASRGDQPADASDRNASPATVLRSGVVNGMAYSLYSDGAIDAQLPEGEVRFASIDQLRAHLDQGSRRSS</sequence>
<keyword evidence="2" id="KW-0812">Transmembrane</keyword>
<evidence type="ECO:0000313" key="4">
    <source>
        <dbReference type="Proteomes" id="UP000002531"/>
    </source>
</evidence>
<feature type="transmembrane region" description="Helical" evidence="2">
    <location>
        <begin position="32"/>
        <end position="55"/>
    </location>
</feature>
<reference evidence="3 4" key="1">
    <citation type="journal article" date="2006" name="Appl. Environ. Microbiol.">
        <title>Genome sequence of the chemolithoautotrophic nitrite-oxidizing bacterium Nitrobacter winogradskyi Nb-255.</title>
        <authorList>
            <person name="Starkenburg S.R."/>
            <person name="Chain P.S."/>
            <person name="Sayavedra-Soto L.A."/>
            <person name="Hauser L."/>
            <person name="Land M.L."/>
            <person name="Larimer F.W."/>
            <person name="Malfatti S.A."/>
            <person name="Klotz M.G."/>
            <person name="Bottomley P.J."/>
            <person name="Arp D.J."/>
            <person name="Hickey W.J."/>
        </authorList>
    </citation>
    <scope>NUCLEOTIDE SEQUENCE [LARGE SCALE GENOMIC DNA]</scope>
    <source>
        <strain evidence="4">ATCC 25391 / DSM 10237 / CIP 104748 / NCIMB 11846 / Nb-255</strain>
    </source>
</reference>
<organism evidence="3 4">
    <name type="scientific">Nitrobacter winogradskyi (strain ATCC 25391 / DSM 10237 / CIP 104748 / NCIMB 11846 / Nb-255)</name>
    <dbReference type="NCBI Taxonomy" id="323098"/>
    <lineage>
        <taxon>Bacteria</taxon>
        <taxon>Pseudomonadati</taxon>
        <taxon>Pseudomonadota</taxon>
        <taxon>Alphaproteobacteria</taxon>
        <taxon>Hyphomicrobiales</taxon>
        <taxon>Nitrobacteraceae</taxon>
        <taxon>Nitrobacter</taxon>
    </lineage>
</organism>
<feature type="compositionally biased region" description="Basic and acidic residues" evidence="1">
    <location>
        <begin position="178"/>
        <end position="188"/>
    </location>
</feature>
<accession>Q3SQF9</accession>
<dbReference type="AlphaFoldDB" id="Q3SQF9"/>
<dbReference type="KEGG" id="nwi:Nwi_2228"/>
<feature type="compositionally biased region" description="Basic and acidic residues" evidence="1">
    <location>
        <begin position="134"/>
        <end position="146"/>
    </location>
</feature>
<evidence type="ECO:0000313" key="3">
    <source>
        <dbReference type="EMBL" id="ABA05482.1"/>
    </source>
</evidence>
<keyword evidence="2" id="KW-1133">Transmembrane helix</keyword>
<name>Q3SQF9_NITWN</name>
<evidence type="ECO:0000256" key="2">
    <source>
        <dbReference type="SAM" id="Phobius"/>
    </source>
</evidence>
<feature type="compositionally biased region" description="Pro residues" evidence="1">
    <location>
        <begin position="90"/>
        <end position="104"/>
    </location>
</feature>
<proteinExistence type="predicted"/>
<dbReference type="RefSeq" id="WP_011315450.1">
    <property type="nucleotide sequence ID" value="NC_007406.1"/>
</dbReference>
<gene>
    <name evidence="3" type="ordered locus">Nwi_2228</name>
</gene>
<keyword evidence="2" id="KW-0472">Membrane</keyword>
<evidence type="ECO:0008006" key="5">
    <source>
        <dbReference type="Google" id="ProtNLM"/>
    </source>
</evidence>
<feature type="compositionally biased region" description="Basic and acidic residues" evidence="1">
    <location>
        <begin position="106"/>
        <end position="118"/>
    </location>
</feature>
<dbReference type="STRING" id="323098.Nwi_2228"/>
<protein>
    <recommendedName>
        <fullName evidence="5">DUF308 domain-containing protein</fullName>
    </recommendedName>
</protein>